<feature type="domain" description="Cyclic nucleotide-binding" evidence="4">
    <location>
        <begin position="478"/>
        <end position="593"/>
    </location>
</feature>
<dbReference type="PROSITE" id="PS00889">
    <property type="entry name" value="CNMP_BINDING_2"/>
    <property type="match status" value="1"/>
</dbReference>
<sequence>MDPSVPSIAASAYRADLPSHLRTQNGPAPAASTASSTTSLPNGRSFGSPLTQPTSQAGVKKKRVPACDTCNSKKIKCDGVRPNCGMCSKNGRTCSYERLAESNRGKRPRTDDASDVVQNPSTPMNPAAVAQAVAVVPPVVQPSQHRSPATQQSFPNLMPSALQLVGQSHLPSSQSVQANVPILNSSIGNASTYQNQQAAVSSRIAPFAVLPSSRIGTSASQIMAAQQNTPSRPNHIQVGSVSSASNALLRGVQNSISQSNFSSLPAALVHANQYPLTKPPDPLASLPQEAKNDLIGLYFKYIDPMMPILHKQSFHNSKEAESPLLLHTIYAMAARYCKQPAVLAIGALYGSSANGSASTTMEELRSRACDAFYFKARDLVDQYMDFPRVSTIAAFCLLKCLCAGKYASIVGTISSFSIGLDVSGRLYKQKIDELKEYMRWKGLDPVTRRKVIKYYEIKYRGKFFEELISKVPFLNRKMHDGRDELFLGRIATALTTSYYVPGDIIISAGDMGFEMFFILKGSVNVVVGGSVVGRLQEGSFFGELALIANIPRTATIQAAATCVVYVLARKDFEKILPEYEDVRNGLDVIYLERMARVKQEEELRKAREL</sequence>
<name>A0A507FDQ5_9FUNG</name>
<dbReference type="PANTHER" id="PTHR45689:SF5">
    <property type="entry name" value="I[[H]] CHANNEL, ISOFORM E"/>
    <property type="match status" value="1"/>
</dbReference>
<dbReference type="CDD" id="cd12148">
    <property type="entry name" value="fungal_TF_MHR"/>
    <property type="match status" value="1"/>
</dbReference>
<comment type="caution">
    <text evidence="6">The sequence shown here is derived from an EMBL/GenBank/DDBJ whole genome shotgun (WGS) entry which is preliminary data.</text>
</comment>
<dbReference type="GO" id="GO:0005249">
    <property type="term" value="F:voltage-gated potassium channel activity"/>
    <property type="evidence" value="ECO:0007669"/>
    <property type="project" value="TreeGrafter"/>
</dbReference>
<dbReference type="SUPFAM" id="SSF51206">
    <property type="entry name" value="cAMP-binding domain-like"/>
    <property type="match status" value="1"/>
</dbReference>
<dbReference type="Proteomes" id="UP000320333">
    <property type="component" value="Unassembled WGS sequence"/>
</dbReference>
<dbReference type="PROSITE" id="PS00888">
    <property type="entry name" value="CNMP_BINDING_1"/>
    <property type="match status" value="1"/>
</dbReference>
<dbReference type="Gene3D" id="4.10.240.10">
    <property type="entry name" value="Zn(2)-C6 fungal-type DNA-binding domain"/>
    <property type="match status" value="1"/>
</dbReference>
<dbReference type="GO" id="GO:0098855">
    <property type="term" value="C:HCN channel complex"/>
    <property type="evidence" value="ECO:0007669"/>
    <property type="project" value="TreeGrafter"/>
</dbReference>
<dbReference type="Pfam" id="PF04082">
    <property type="entry name" value="Fungal_trans"/>
    <property type="match status" value="1"/>
</dbReference>
<feature type="region of interest" description="Disordered" evidence="3">
    <location>
        <begin position="16"/>
        <end position="63"/>
    </location>
</feature>
<dbReference type="InterPro" id="IPR001138">
    <property type="entry name" value="Zn2Cys6_DnaBD"/>
</dbReference>
<dbReference type="SMART" id="SM00066">
    <property type="entry name" value="GAL4"/>
    <property type="match status" value="1"/>
</dbReference>
<dbReference type="InterPro" id="IPR007219">
    <property type="entry name" value="XnlR_reg_dom"/>
</dbReference>
<evidence type="ECO:0000313" key="6">
    <source>
        <dbReference type="EMBL" id="TPX74354.1"/>
    </source>
</evidence>
<dbReference type="OrthoDB" id="2152421at2759"/>
<dbReference type="AlphaFoldDB" id="A0A507FDQ5"/>
<dbReference type="GO" id="GO:0003677">
    <property type="term" value="F:DNA binding"/>
    <property type="evidence" value="ECO:0007669"/>
    <property type="project" value="InterPro"/>
</dbReference>
<dbReference type="SUPFAM" id="SSF57701">
    <property type="entry name" value="Zn2/Cys6 DNA-binding domain"/>
    <property type="match status" value="1"/>
</dbReference>
<organism evidence="6 7">
    <name type="scientific">Chytriomyces confervae</name>
    <dbReference type="NCBI Taxonomy" id="246404"/>
    <lineage>
        <taxon>Eukaryota</taxon>
        <taxon>Fungi</taxon>
        <taxon>Fungi incertae sedis</taxon>
        <taxon>Chytridiomycota</taxon>
        <taxon>Chytridiomycota incertae sedis</taxon>
        <taxon>Chytridiomycetes</taxon>
        <taxon>Chytridiales</taxon>
        <taxon>Chytriomycetaceae</taxon>
        <taxon>Chytriomyces</taxon>
    </lineage>
</organism>
<evidence type="ECO:0000259" key="5">
    <source>
        <dbReference type="PROSITE" id="PS50048"/>
    </source>
</evidence>
<dbReference type="CDD" id="cd00038">
    <property type="entry name" value="CAP_ED"/>
    <property type="match status" value="1"/>
</dbReference>
<dbReference type="GO" id="GO:0003254">
    <property type="term" value="P:regulation of membrane depolarization"/>
    <property type="evidence" value="ECO:0007669"/>
    <property type="project" value="TreeGrafter"/>
</dbReference>
<proteinExistence type="predicted"/>
<dbReference type="CDD" id="cd00067">
    <property type="entry name" value="GAL4"/>
    <property type="match status" value="1"/>
</dbReference>
<dbReference type="SMART" id="SM00100">
    <property type="entry name" value="cNMP"/>
    <property type="match status" value="1"/>
</dbReference>
<dbReference type="PANTHER" id="PTHR45689">
    <property type="entry name" value="I[[H]] CHANNEL, ISOFORM E"/>
    <property type="match status" value="1"/>
</dbReference>
<gene>
    <name evidence="6" type="ORF">CcCBS67573_g04386</name>
</gene>
<dbReference type="PROSITE" id="PS50048">
    <property type="entry name" value="ZN2_CY6_FUNGAL_2"/>
    <property type="match status" value="1"/>
</dbReference>
<dbReference type="Gene3D" id="1.10.287.630">
    <property type="entry name" value="Helix hairpin bin"/>
    <property type="match status" value="1"/>
</dbReference>
<dbReference type="InterPro" id="IPR018490">
    <property type="entry name" value="cNMP-bd_dom_sf"/>
</dbReference>
<accession>A0A507FDQ5</accession>
<dbReference type="PROSITE" id="PS50042">
    <property type="entry name" value="CNMP_BINDING_3"/>
    <property type="match status" value="1"/>
</dbReference>
<dbReference type="InterPro" id="IPR018488">
    <property type="entry name" value="cNMP-bd_CS"/>
</dbReference>
<dbReference type="GO" id="GO:0035725">
    <property type="term" value="P:sodium ion transmembrane transport"/>
    <property type="evidence" value="ECO:0007669"/>
    <property type="project" value="TreeGrafter"/>
</dbReference>
<keyword evidence="2" id="KW-0539">Nucleus</keyword>
<dbReference type="GO" id="GO:0008270">
    <property type="term" value="F:zinc ion binding"/>
    <property type="evidence" value="ECO:0007669"/>
    <property type="project" value="InterPro"/>
</dbReference>
<keyword evidence="7" id="KW-1185">Reference proteome</keyword>
<keyword evidence="1" id="KW-0479">Metal-binding</keyword>
<dbReference type="GO" id="GO:0000981">
    <property type="term" value="F:DNA-binding transcription factor activity, RNA polymerase II-specific"/>
    <property type="evidence" value="ECO:0007669"/>
    <property type="project" value="InterPro"/>
</dbReference>
<dbReference type="GO" id="GO:0006351">
    <property type="term" value="P:DNA-templated transcription"/>
    <property type="evidence" value="ECO:0007669"/>
    <property type="project" value="InterPro"/>
</dbReference>
<dbReference type="PRINTS" id="PR00103">
    <property type="entry name" value="CAMPKINASE"/>
</dbReference>
<dbReference type="EMBL" id="QEAP01000130">
    <property type="protein sequence ID" value="TPX74354.1"/>
    <property type="molecule type" value="Genomic_DNA"/>
</dbReference>
<reference evidence="6 7" key="1">
    <citation type="journal article" date="2019" name="Sci. Rep.">
        <title>Comparative genomics of chytrid fungi reveal insights into the obligate biotrophic and pathogenic lifestyle of Synchytrium endobioticum.</title>
        <authorList>
            <person name="van de Vossenberg B.T.L.H."/>
            <person name="Warris S."/>
            <person name="Nguyen H.D.T."/>
            <person name="van Gent-Pelzer M.P.E."/>
            <person name="Joly D.L."/>
            <person name="van de Geest H.C."/>
            <person name="Bonants P.J.M."/>
            <person name="Smith D.S."/>
            <person name="Levesque C.A."/>
            <person name="van der Lee T.A.J."/>
        </authorList>
    </citation>
    <scope>NUCLEOTIDE SEQUENCE [LARGE SCALE GENOMIC DNA]</scope>
    <source>
        <strain evidence="6 7">CBS 675.73</strain>
    </source>
</reference>
<evidence type="ECO:0000256" key="1">
    <source>
        <dbReference type="ARBA" id="ARBA00022723"/>
    </source>
</evidence>
<dbReference type="InterPro" id="IPR014710">
    <property type="entry name" value="RmlC-like_jellyroll"/>
</dbReference>
<dbReference type="InterPro" id="IPR051413">
    <property type="entry name" value="K/Na_HCN_channel"/>
</dbReference>
<evidence type="ECO:0000256" key="3">
    <source>
        <dbReference type="SAM" id="MobiDB-lite"/>
    </source>
</evidence>
<feature type="compositionally biased region" description="Polar residues" evidence="3">
    <location>
        <begin position="48"/>
        <end position="57"/>
    </location>
</feature>
<dbReference type="Pfam" id="PF00172">
    <property type="entry name" value="Zn_clus"/>
    <property type="match status" value="1"/>
</dbReference>
<feature type="domain" description="Zn(2)-C6 fungal-type" evidence="5">
    <location>
        <begin position="66"/>
        <end position="96"/>
    </location>
</feature>
<evidence type="ECO:0000313" key="7">
    <source>
        <dbReference type="Proteomes" id="UP000320333"/>
    </source>
</evidence>
<evidence type="ECO:0000259" key="4">
    <source>
        <dbReference type="PROSITE" id="PS50042"/>
    </source>
</evidence>
<feature type="compositionally biased region" description="Low complexity" evidence="3">
    <location>
        <begin position="27"/>
        <end position="39"/>
    </location>
</feature>
<evidence type="ECO:0000256" key="2">
    <source>
        <dbReference type="ARBA" id="ARBA00023242"/>
    </source>
</evidence>
<protein>
    <recommendedName>
        <fullName evidence="8">Cyclic nucleotide-binding domain-containing protein</fullName>
    </recommendedName>
</protein>
<dbReference type="InterPro" id="IPR000595">
    <property type="entry name" value="cNMP-bd_dom"/>
</dbReference>
<evidence type="ECO:0008006" key="8">
    <source>
        <dbReference type="Google" id="ProtNLM"/>
    </source>
</evidence>
<dbReference type="Pfam" id="PF00027">
    <property type="entry name" value="cNMP_binding"/>
    <property type="match status" value="1"/>
</dbReference>
<dbReference type="Gene3D" id="2.60.120.10">
    <property type="entry name" value="Jelly Rolls"/>
    <property type="match status" value="1"/>
</dbReference>
<dbReference type="InterPro" id="IPR036864">
    <property type="entry name" value="Zn2-C6_fun-type_DNA-bd_sf"/>
</dbReference>